<reference evidence="8 9" key="1">
    <citation type="submission" date="2017-07" db="EMBL/GenBank/DDBJ databases">
        <title>Fictibacillus sp. nov. GDSW-R2A3 Genome sequencing and assembly.</title>
        <authorList>
            <person name="Mayilraj S."/>
        </authorList>
    </citation>
    <scope>NUCLEOTIDE SEQUENCE [LARGE SCALE GENOMIC DNA]</scope>
    <source>
        <strain evidence="8 9">GDSW-R2A3</strain>
    </source>
</reference>
<dbReference type="InterPro" id="IPR015500">
    <property type="entry name" value="Peptidase_S8_subtilisin-rel"/>
</dbReference>
<keyword evidence="3 5" id="KW-0378">Hydrolase</keyword>
<dbReference type="InterPro" id="IPR023827">
    <property type="entry name" value="Peptidase_S8_Asp-AS"/>
</dbReference>
<evidence type="ECO:0000256" key="1">
    <source>
        <dbReference type="ARBA" id="ARBA00011073"/>
    </source>
</evidence>
<dbReference type="PROSITE" id="PS51892">
    <property type="entry name" value="SUBTILASE"/>
    <property type="match status" value="1"/>
</dbReference>
<dbReference type="Gene3D" id="3.40.50.200">
    <property type="entry name" value="Peptidase S8/S53 domain"/>
    <property type="match status" value="1"/>
</dbReference>
<keyword evidence="4 5" id="KW-0720">Serine protease</keyword>
<feature type="domain" description="Peptidase S8/S53" evidence="7">
    <location>
        <begin position="41"/>
        <end position="299"/>
    </location>
</feature>
<feature type="active site" description="Charge relay system" evidence="5">
    <location>
        <position position="248"/>
    </location>
</feature>
<protein>
    <submittedName>
        <fullName evidence="8">Serine protease</fullName>
    </submittedName>
</protein>
<evidence type="ECO:0000313" key="8">
    <source>
        <dbReference type="EMBL" id="OYD59272.1"/>
    </source>
</evidence>
<evidence type="ECO:0000313" key="9">
    <source>
        <dbReference type="Proteomes" id="UP000215059"/>
    </source>
</evidence>
<accession>A0A235FDJ3</accession>
<dbReference type="InterPro" id="IPR022398">
    <property type="entry name" value="Peptidase_S8_His-AS"/>
</dbReference>
<proteinExistence type="inferred from homology"/>
<dbReference type="PANTHER" id="PTHR43399:SF4">
    <property type="entry name" value="CELL WALL-ASSOCIATED PROTEASE"/>
    <property type="match status" value="1"/>
</dbReference>
<dbReference type="InterPro" id="IPR034202">
    <property type="entry name" value="Subtilisin_Carlsberg-like"/>
</dbReference>
<dbReference type="PROSITE" id="PS00136">
    <property type="entry name" value="SUBTILASE_ASP"/>
    <property type="match status" value="1"/>
</dbReference>
<dbReference type="PANTHER" id="PTHR43399">
    <property type="entry name" value="SUBTILISIN-RELATED"/>
    <property type="match status" value="1"/>
</dbReference>
<evidence type="ECO:0000256" key="6">
    <source>
        <dbReference type="RuleBase" id="RU003355"/>
    </source>
</evidence>
<evidence type="ECO:0000256" key="2">
    <source>
        <dbReference type="ARBA" id="ARBA00022670"/>
    </source>
</evidence>
<feature type="active site" description="Charge relay system" evidence="5">
    <location>
        <position position="50"/>
    </location>
</feature>
<dbReference type="GO" id="GO:0004252">
    <property type="term" value="F:serine-type endopeptidase activity"/>
    <property type="evidence" value="ECO:0007669"/>
    <property type="project" value="UniProtKB-UniRule"/>
</dbReference>
<dbReference type="SUPFAM" id="SSF52743">
    <property type="entry name" value="Subtilisin-like"/>
    <property type="match status" value="1"/>
</dbReference>
<dbReference type="AlphaFoldDB" id="A0A235FDJ3"/>
<dbReference type="EMBL" id="NOII01000001">
    <property type="protein sequence ID" value="OYD59272.1"/>
    <property type="molecule type" value="Genomic_DNA"/>
</dbReference>
<dbReference type="PRINTS" id="PR00723">
    <property type="entry name" value="SUBTILISIN"/>
</dbReference>
<evidence type="ECO:0000256" key="3">
    <source>
        <dbReference type="ARBA" id="ARBA00022801"/>
    </source>
</evidence>
<evidence type="ECO:0000256" key="4">
    <source>
        <dbReference type="ARBA" id="ARBA00022825"/>
    </source>
</evidence>
<name>A0A235FDJ3_9BACL</name>
<dbReference type="InterPro" id="IPR023828">
    <property type="entry name" value="Peptidase_S8_Ser-AS"/>
</dbReference>
<dbReference type="PROSITE" id="PS00138">
    <property type="entry name" value="SUBTILASE_SER"/>
    <property type="match status" value="1"/>
</dbReference>
<evidence type="ECO:0000259" key="7">
    <source>
        <dbReference type="Pfam" id="PF00082"/>
    </source>
</evidence>
<dbReference type="Proteomes" id="UP000215059">
    <property type="component" value="Unassembled WGS sequence"/>
</dbReference>
<gene>
    <name evidence="8" type="ORF">CGZ90_05085</name>
</gene>
<dbReference type="CDD" id="cd07477">
    <property type="entry name" value="Peptidases_S8_Subtilisin_subset"/>
    <property type="match status" value="1"/>
</dbReference>
<dbReference type="Pfam" id="PF00082">
    <property type="entry name" value="Peptidase_S8"/>
    <property type="match status" value="1"/>
</dbReference>
<dbReference type="InterPro" id="IPR000209">
    <property type="entry name" value="Peptidase_S8/S53_dom"/>
</dbReference>
<dbReference type="PROSITE" id="PS00137">
    <property type="entry name" value="SUBTILASE_HIS"/>
    <property type="match status" value="1"/>
</dbReference>
<sequence>MSEVCLIPFVLEEVMESAGEEVPYGIEMINAPSFWKEGEMGEGIVVAVLDTGCDLKHPELKNRIIGGRNFVSGKPDDYSDAHYHGTHVTGTIAAALNYAGVAGVAPNVKLLICRVLDKNGSGTYKGIIDAINYAADWRGPAGEQVRVISMSLGGPSDIKELHEAIQQAVAKDVMVVCAAGNEGDNTDSTNEYAYPGAYKEVVQVGAVDSERKLASFSNTNDEIDLVAPGVDVMSTYPGRKYAKLSGTSMATPHVSGAAALLVAREERAFGRRLTEAEMYAQLVKNTMTIGLSKRAEGNGLLVLDAQSVIACKAPAAIAGDAALVTG</sequence>
<dbReference type="GO" id="GO:0006508">
    <property type="term" value="P:proteolysis"/>
    <property type="evidence" value="ECO:0007669"/>
    <property type="project" value="UniProtKB-KW"/>
</dbReference>
<dbReference type="InterPro" id="IPR051048">
    <property type="entry name" value="Peptidase_S8/S53_subtilisin"/>
</dbReference>
<keyword evidence="2 5" id="KW-0645">Protease</keyword>
<feature type="active site" description="Charge relay system" evidence="5">
    <location>
        <position position="84"/>
    </location>
</feature>
<dbReference type="InterPro" id="IPR036852">
    <property type="entry name" value="Peptidase_S8/S53_dom_sf"/>
</dbReference>
<organism evidence="8 9">
    <name type="scientific">Fictibacillus aquaticus</name>
    <dbReference type="NCBI Taxonomy" id="2021314"/>
    <lineage>
        <taxon>Bacteria</taxon>
        <taxon>Bacillati</taxon>
        <taxon>Bacillota</taxon>
        <taxon>Bacilli</taxon>
        <taxon>Bacillales</taxon>
        <taxon>Fictibacillaceae</taxon>
        <taxon>Fictibacillus</taxon>
    </lineage>
</organism>
<comment type="caution">
    <text evidence="8">The sequence shown here is derived from an EMBL/GenBank/DDBJ whole genome shotgun (WGS) entry which is preliminary data.</text>
</comment>
<keyword evidence="9" id="KW-1185">Reference proteome</keyword>
<dbReference type="OrthoDB" id="9798386at2"/>
<evidence type="ECO:0000256" key="5">
    <source>
        <dbReference type="PROSITE-ProRule" id="PRU01240"/>
    </source>
</evidence>
<comment type="similarity">
    <text evidence="1 5 6">Belongs to the peptidase S8 family.</text>
</comment>